<reference evidence="12" key="1">
    <citation type="submission" date="2019-05" db="EMBL/GenBank/DDBJ databases">
        <title>Genome sequence and methylation pattern of the halophilic Archaeon Natrinema versiforme BOL5-4.</title>
        <authorList>
            <person name="DasSarma P."/>
            <person name="Anton B.P."/>
            <person name="DasSarma S.L."/>
            <person name="Martinez F.L."/>
            <person name="Guzman D."/>
            <person name="Roberts R.J."/>
            <person name="DasSarma S."/>
        </authorList>
    </citation>
    <scope>NUCLEOTIDE SEQUENCE [LARGE SCALE GENOMIC DNA]</scope>
    <source>
        <strain evidence="12">BOL5-4</strain>
    </source>
</reference>
<evidence type="ECO:0000259" key="9">
    <source>
        <dbReference type="Pfam" id="PF02852"/>
    </source>
</evidence>
<feature type="domain" description="Pyridine nucleotide-disulphide oxidoreductase dimerisation" evidence="9">
    <location>
        <begin position="345"/>
        <end position="453"/>
    </location>
</feature>
<dbReference type="KEGG" id="nvr:FEJ81_08145"/>
<dbReference type="SUPFAM" id="SSF51905">
    <property type="entry name" value="FAD/NAD(P)-binding domain"/>
    <property type="match status" value="1"/>
</dbReference>
<feature type="domain" description="FAD/NAD(P)-binding" evidence="10">
    <location>
        <begin position="7"/>
        <end position="325"/>
    </location>
</feature>
<dbReference type="InterPro" id="IPR004099">
    <property type="entry name" value="Pyr_nucl-diS_OxRdtase_dimer"/>
</dbReference>
<dbReference type="PRINTS" id="PR00368">
    <property type="entry name" value="FADPNR"/>
</dbReference>
<dbReference type="PANTHER" id="PTHR43014:SF2">
    <property type="entry name" value="MERCURIC REDUCTASE"/>
    <property type="match status" value="1"/>
</dbReference>
<dbReference type="Pfam" id="PF02852">
    <property type="entry name" value="Pyr_redox_dim"/>
    <property type="match status" value="1"/>
</dbReference>
<dbReference type="InterPro" id="IPR023753">
    <property type="entry name" value="FAD/NAD-binding_dom"/>
</dbReference>
<dbReference type="AlphaFoldDB" id="A0A4P8WK89"/>
<keyword evidence="5 8" id="KW-0560">Oxidoreductase</keyword>
<accession>A0A4P8WK89</accession>
<dbReference type="InterPro" id="IPR016156">
    <property type="entry name" value="FAD/NAD-linked_Rdtase_dimer_sf"/>
</dbReference>
<evidence type="ECO:0000256" key="1">
    <source>
        <dbReference type="ARBA" id="ARBA00007532"/>
    </source>
</evidence>
<evidence type="ECO:0000256" key="3">
    <source>
        <dbReference type="ARBA" id="ARBA00022827"/>
    </source>
</evidence>
<dbReference type="Gene3D" id="3.30.390.30">
    <property type="match status" value="1"/>
</dbReference>
<dbReference type="FunFam" id="3.30.390.30:FF:000001">
    <property type="entry name" value="Dihydrolipoyl dehydrogenase"/>
    <property type="match status" value="1"/>
</dbReference>
<dbReference type="EMBL" id="CP040330">
    <property type="protein sequence ID" value="QCS42331.1"/>
    <property type="molecule type" value="Genomic_DNA"/>
</dbReference>
<dbReference type="PROSITE" id="PS00076">
    <property type="entry name" value="PYRIDINE_REDOX_1"/>
    <property type="match status" value="1"/>
</dbReference>
<evidence type="ECO:0000256" key="5">
    <source>
        <dbReference type="ARBA" id="ARBA00023002"/>
    </source>
</evidence>
<sequence>MAESDTYDLLVLGGGMAGLPVSMKSTHKGLDTALVEQDLLGGTCLNRGCIPTKTMIRSAEVANLIDRSEEFGIDLKGDAETNMEAVVKRQQQVVESIRTGAYDNVENTDGLNLVEGHGTFESPTEVAVGDQVLTADKVVINTGARPAKPPIDGIDEVETLDSTSALELSEVPEHLVVIGGGYVGCEYAQMYARFGADITVFQRPDRLLSDEEPDVSEVIEAAFESEGIDVHTATSVERLEQDNSQIEATASRNGETMTVDASDVMIATGRQPNTDTLGLEQTGVETDEKGFVEVDEQFQTTEDSIWALGDVTGMPMFTHSARDDADMLYRHLVKDESVDTDDHHIPHAVFTDPEVGRVGLTEEQARDQGYEVAVGRSDYEEQGKPKALGETEGFVKIVSDAETEEILGAHVVGEEGAAIVHELVVAMELGGTAENVADAIHIHPTLPEVINAAASGVHKPS</sequence>
<evidence type="ECO:0000256" key="8">
    <source>
        <dbReference type="RuleBase" id="RU003692"/>
    </source>
</evidence>
<dbReference type="GO" id="GO:0003955">
    <property type="term" value="F:NAD(P)H dehydrogenase (quinone) activity"/>
    <property type="evidence" value="ECO:0007669"/>
    <property type="project" value="TreeGrafter"/>
</dbReference>
<proteinExistence type="inferred from homology"/>
<dbReference type="GeneID" id="40265236"/>
<comment type="similarity">
    <text evidence="1 8">Belongs to the class-I pyridine nucleotide-disulfide oxidoreductase family.</text>
</comment>
<organism evidence="11 12">
    <name type="scientific">Natrinema versiforme</name>
    <dbReference type="NCBI Taxonomy" id="88724"/>
    <lineage>
        <taxon>Archaea</taxon>
        <taxon>Methanobacteriati</taxon>
        <taxon>Methanobacteriota</taxon>
        <taxon>Stenosarchaea group</taxon>
        <taxon>Halobacteria</taxon>
        <taxon>Halobacteriales</taxon>
        <taxon>Natrialbaceae</taxon>
        <taxon>Natrinema</taxon>
    </lineage>
</organism>
<dbReference type="GO" id="GO:0050660">
    <property type="term" value="F:flavin adenine dinucleotide binding"/>
    <property type="evidence" value="ECO:0007669"/>
    <property type="project" value="InterPro"/>
</dbReference>
<evidence type="ECO:0000256" key="4">
    <source>
        <dbReference type="ARBA" id="ARBA00022857"/>
    </source>
</evidence>
<dbReference type="PIRSF" id="PIRSF000350">
    <property type="entry name" value="Mercury_reductase_MerA"/>
    <property type="match status" value="1"/>
</dbReference>
<evidence type="ECO:0000313" key="12">
    <source>
        <dbReference type="Proteomes" id="UP000302218"/>
    </source>
</evidence>
<gene>
    <name evidence="11" type="primary">lpdA</name>
    <name evidence="11" type="ORF">FEJ81_08145</name>
</gene>
<comment type="cofactor">
    <cofactor evidence="8">
        <name>FAD</name>
        <dbReference type="ChEBI" id="CHEBI:57692"/>
    </cofactor>
    <text evidence="8">Binds 1 FAD per subunit.</text>
</comment>
<keyword evidence="3 8" id="KW-0274">FAD</keyword>
<dbReference type="NCBIfam" id="TIGR01350">
    <property type="entry name" value="lipoamide_DH"/>
    <property type="match status" value="1"/>
</dbReference>
<dbReference type="Pfam" id="PF07992">
    <property type="entry name" value="Pyr_redox_2"/>
    <property type="match status" value="1"/>
</dbReference>
<dbReference type="PRINTS" id="PR00411">
    <property type="entry name" value="PNDRDTASEI"/>
</dbReference>
<dbReference type="InterPro" id="IPR001100">
    <property type="entry name" value="Pyr_nuc-diS_OxRdtase"/>
</dbReference>
<keyword evidence="4" id="KW-0521">NADP</keyword>
<dbReference type="PANTHER" id="PTHR43014">
    <property type="entry name" value="MERCURIC REDUCTASE"/>
    <property type="match status" value="1"/>
</dbReference>
<evidence type="ECO:0000313" key="11">
    <source>
        <dbReference type="EMBL" id="QCS42331.1"/>
    </source>
</evidence>
<comment type="catalytic activity">
    <reaction evidence="8">
        <text>N(6)-[(R)-dihydrolipoyl]-L-lysyl-[protein] + NAD(+) = N(6)-[(R)-lipoyl]-L-lysyl-[protein] + NADH + H(+)</text>
        <dbReference type="Rhea" id="RHEA:15045"/>
        <dbReference type="Rhea" id="RHEA-COMP:10474"/>
        <dbReference type="Rhea" id="RHEA-COMP:10475"/>
        <dbReference type="ChEBI" id="CHEBI:15378"/>
        <dbReference type="ChEBI" id="CHEBI:57540"/>
        <dbReference type="ChEBI" id="CHEBI:57945"/>
        <dbReference type="ChEBI" id="CHEBI:83099"/>
        <dbReference type="ChEBI" id="CHEBI:83100"/>
        <dbReference type="EC" id="1.8.1.4"/>
    </reaction>
</comment>
<evidence type="ECO:0000259" key="10">
    <source>
        <dbReference type="Pfam" id="PF07992"/>
    </source>
</evidence>
<protein>
    <recommendedName>
        <fullName evidence="8">Dihydrolipoyl dehydrogenase</fullName>
        <ecNumber evidence="8">1.8.1.4</ecNumber>
    </recommendedName>
</protein>
<dbReference type="EC" id="1.8.1.4" evidence="8"/>
<evidence type="ECO:0000256" key="2">
    <source>
        <dbReference type="ARBA" id="ARBA00022630"/>
    </source>
</evidence>
<dbReference type="GO" id="GO:0004148">
    <property type="term" value="F:dihydrolipoyl dehydrogenase (NADH) activity"/>
    <property type="evidence" value="ECO:0007669"/>
    <property type="project" value="UniProtKB-EC"/>
</dbReference>
<name>A0A4P8WK89_9EURY</name>
<dbReference type="Gene3D" id="3.50.50.60">
    <property type="entry name" value="FAD/NAD(P)-binding domain"/>
    <property type="match status" value="2"/>
</dbReference>
<keyword evidence="8" id="KW-0520">NAD</keyword>
<comment type="miscellaneous">
    <text evidence="8">The active site is a redox-active disulfide bond.</text>
</comment>
<keyword evidence="2 8" id="KW-0285">Flavoprotein</keyword>
<dbReference type="InterPro" id="IPR036188">
    <property type="entry name" value="FAD/NAD-bd_sf"/>
</dbReference>
<dbReference type="SUPFAM" id="SSF55424">
    <property type="entry name" value="FAD/NAD-linked reductases, dimerisation (C-terminal) domain"/>
    <property type="match status" value="1"/>
</dbReference>
<dbReference type="Proteomes" id="UP000302218">
    <property type="component" value="Chromosome"/>
</dbReference>
<keyword evidence="6" id="KW-1015">Disulfide bond</keyword>
<evidence type="ECO:0000256" key="6">
    <source>
        <dbReference type="ARBA" id="ARBA00023157"/>
    </source>
</evidence>
<dbReference type="InterPro" id="IPR006258">
    <property type="entry name" value="Lipoamide_DH"/>
</dbReference>
<dbReference type="InterPro" id="IPR012999">
    <property type="entry name" value="Pyr_OxRdtase_I_AS"/>
</dbReference>
<dbReference type="OrthoDB" id="27922at2157"/>
<dbReference type="RefSeq" id="WP_138244821.1">
    <property type="nucleotide sequence ID" value="NZ_CP040330.1"/>
</dbReference>
<keyword evidence="7 8" id="KW-0676">Redox-active center</keyword>
<evidence type="ECO:0000256" key="7">
    <source>
        <dbReference type="ARBA" id="ARBA00023284"/>
    </source>
</evidence>